<dbReference type="InterPro" id="IPR056884">
    <property type="entry name" value="NPHP3-like_N"/>
</dbReference>
<evidence type="ECO:0000259" key="3">
    <source>
        <dbReference type="Pfam" id="PF24883"/>
    </source>
</evidence>
<dbReference type="Gene3D" id="3.40.50.300">
    <property type="entry name" value="P-loop containing nucleotide triphosphate hydrolases"/>
    <property type="match status" value="1"/>
</dbReference>
<dbReference type="InterPro" id="IPR027417">
    <property type="entry name" value="P-loop_NTPase"/>
</dbReference>
<comment type="caution">
    <text evidence="4">The sequence shown here is derived from an EMBL/GenBank/DDBJ whole genome shotgun (WGS) entry which is preliminary data.</text>
</comment>
<reference evidence="4" key="1">
    <citation type="submission" date="2023-01" db="EMBL/GenBank/DDBJ databases">
        <authorList>
            <person name="Piombo E."/>
        </authorList>
    </citation>
    <scope>NUCLEOTIDE SEQUENCE</scope>
</reference>
<feature type="domain" description="GPI inositol-deacylase winged helix" evidence="2">
    <location>
        <begin position="302"/>
        <end position="379"/>
    </location>
</feature>
<proteinExistence type="predicted"/>
<dbReference type="PANTHER" id="PTHR10039:SF15">
    <property type="entry name" value="NACHT DOMAIN-CONTAINING PROTEIN"/>
    <property type="match status" value="1"/>
</dbReference>
<dbReference type="PANTHER" id="PTHR10039">
    <property type="entry name" value="AMELOGENIN"/>
    <property type="match status" value="1"/>
</dbReference>
<dbReference type="InterPro" id="IPR054471">
    <property type="entry name" value="GPIID_WHD"/>
</dbReference>
<evidence type="ECO:0008006" key="6">
    <source>
        <dbReference type="Google" id="ProtNLM"/>
    </source>
</evidence>
<evidence type="ECO:0000256" key="1">
    <source>
        <dbReference type="ARBA" id="ARBA00022737"/>
    </source>
</evidence>
<name>A0AA35LVN3_9HYPO</name>
<dbReference type="SUPFAM" id="SSF52540">
    <property type="entry name" value="P-loop containing nucleoside triphosphate hydrolases"/>
    <property type="match status" value="1"/>
</dbReference>
<feature type="domain" description="Nephrocystin 3-like N-terminal" evidence="3">
    <location>
        <begin position="44"/>
        <end position="206"/>
    </location>
</feature>
<dbReference type="AlphaFoldDB" id="A0AA35LVN3"/>
<gene>
    <name evidence="4" type="ORF">CCHLO57077_00004125</name>
</gene>
<sequence>GTSIRNIDLKLSRKEDLEILKWLSPTDYNAEPNGHFGQRQGNNGQWFINSFEFRNWTEASGQIVFCPGIPGAGKTIMVSTVIDHLKTCFLEDESVGIGFLYFSFRRQGQNVQDLFSSLLMQLSRGRPALPGSVQTLYRKHQTKRTRPQIDEILETLQAVISAYARVFIVVDTLDEYQSSDGCLYTFLTNIFEIQYETQLNLLATSRHIAEIAASFLGGSSLEIRVVDEDVRTYLVGHMDRLPNFVRRDADLQNRIRSAIAQAVNVMFLASLQIDTLSREPTVGHLELALNALSKVRIERQGGGLQQLAKAVLYWLVFARRQLSPAQLQCALAIRPGSSKLDRKFIPDVKMIGSICAGLVTLDTESNVIRVVHMTTQEYFERTHNRWLPNAENETTRACITYILVDEFKSGPCLSDNEFTERLESNQLYRYAIDHCVCTLQDSAELQEETMILLRSKGSLEAAIQTYIAAKYISPME</sequence>
<dbReference type="Proteomes" id="UP001160390">
    <property type="component" value="Unassembled WGS sequence"/>
</dbReference>
<keyword evidence="1" id="KW-0677">Repeat</keyword>
<keyword evidence="5" id="KW-1185">Reference proteome</keyword>
<protein>
    <recommendedName>
        <fullName evidence="6">NACHT domain-containing protein</fullName>
    </recommendedName>
</protein>
<evidence type="ECO:0000259" key="2">
    <source>
        <dbReference type="Pfam" id="PF22939"/>
    </source>
</evidence>
<feature type="non-terminal residue" evidence="4">
    <location>
        <position position="1"/>
    </location>
</feature>
<dbReference type="Pfam" id="PF22939">
    <property type="entry name" value="WHD_GPIID"/>
    <property type="match status" value="1"/>
</dbReference>
<evidence type="ECO:0000313" key="4">
    <source>
        <dbReference type="EMBL" id="CAI6081579.1"/>
    </source>
</evidence>
<dbReference type="Pfam" id="PF24883">
    <property type="entry name" value="NPHP3_N"/>
    <property type="match status" value="1"/>
</dbReference>
<evidence type="ECO:0000313" key="5">
    <source>
        <dbReference type="Proteomes" id="UP001160390"/>
    </source>
</evidence>
<organism evidence="4 5">
    <name type="scientific">Clonostachys chloroleuca</name>
    <dbReference type="NCBI Taxonomy" id="1926264"/>
    <lineage>
        <taxon>Eukaryota</taxon>
        <taxon>Fungi</taxon>
        <taxon>Dikarya</taxon>
        <taxon>Ascomycota</taxon>
        <taxon>Pezizomycotina</taxon>
        <taxon>Sordariomycetes</taxon>
        <taxon>Hypocreomycetidae</taxon>
        <taxon>Hypocreales</taxon>
        <taxon>Bionectriaceae</taxon>
        <taxon>Clonostachys</taxon>
    </lineage>
</organism>
<accession>A0AA35LVN3</accession>
<feature type="non-terminal residue" evidence="4">
    <location>
        <position position="476"/>
    </location>
</feature>
<dbReference type="EMBL" id="CABFNP030000705">
    <property type="protein sequence ID" value="CAI6081579.1"/>
    <property type="molecule type" value="Genomic_DNA"/>
</dbReference>